<comment type="cofactor">
    <cofactor evidence="2">
        <name>Mn(2+)</name>
        <dbReference type="ChEBI" id="CHEBI:29035"/>
    </cofactor>
</comment>
<dbReference type="PANTHER" id="PTHR11845:SF13">
    <property type="entry name" value="5'-DEOXYNUCLEOTIDASE HDDC2"/>
    <property type="match status" value="1"/>
</dbReference>
<evidence type="ECO:0000256" key="5">
    <source>
        <dbReference type="ARBA" id="ARBA00004074"/>
    </source>
</evidence>
<reference evidence="15" key="2">
    <citation type="submission" date="2020-11" db="EMBL/GenBank/DDBJ databases">
        <authorList>
            <person name="McCartney M.A."/>
            <person name="Auch B."/>
            <person name="Kono T."/>
            <person name="Mallez S."/>
            <person name="Becker A."/>
            <person name="Gohl D.M."/>
            <person name="Silverstein K.A.T."/>
            <person name="Koren S."/>
            <person name="Bechman K.B."/>
            <person name="Herman A."/>
            <person name="Abrahante J.E."/>
            <person name="Garbe J."/>
        </authorList>
    </citation>
    <scope>NUCLEOTIDE SEQUENCE</scope>
    <source>
        <strain evidence="15">Duluth1</strain>
        <tissue evidence="15">Whole animal</tissue>
    </source>
</reference>
<dbReference type="InterPro" id="IPR006674">
    <property type="entry name" value="HD_domain"/>
</dbReference>
<evidence type="ECO:0000313" key="16">
    <source>
        <dbReference type="Proteomes" id="UP000828390"/>
    </source>
</evidence>
<organism evidence="15 16">
    <name type="scientific">Dreissena polymorpha</name>
    <name type="common">Zebra mussel</name>
    <name type="synonym">Mytilus polymorpha</name>
    <dbReference type="NCBI Taxonomy" id="45954"/>
    <lineage>
        <taxon>Eukaryota</taxon>
        <taxon>Metazoa</taxon>
        <taxon>Spiralia</taxon>
        <taxon>Lophotrochozoa</taxon>
        <taxon>Mollusca</taxon>
        <taxon>Bivalvia</taxon>
        <taxon>Autobranchia</taxon>
        <taxon>Heteroconchia</taxon>
        <taxon>Euheterodonta</taxon>
        <taxon>Imparidentia</taxon>
        <taxon>Neoheterodontei</taxon>
        <taxon>Myida</taxon>
        <taxon>Dreissenoidea</taxon>
        <taxon>Dreissenidae</taxon>
        <taxon>Dreissena</taxon>
    </lineage>
</organism>
<evidence type="ECO:0000259" key="14">
    <source>
        <dbReference type="Pfam" id="PF13023"/>
    </source>
</evidence>
<evidence type="ECO:0000256" key="12">
    <source>
        <dbReference type="ARBA" id="ARBA00022842"/>
    </source>
</evidence>
<dbReference type="GO" id="GO:0009159">
    <property type="term" value="P:deoxyribonucleoside monophosphate catabolic process"/>
    <property type="evidence" value="ECO:0007669"/>
    <property type="project" value="UniProtKB-ARBA"/>
</dbReference>
<evidence type="ECO:0000313" key="15">
    <source>
        <dbReference type="EMBL" id="KAH3897073.1"/>
    </source>
</evidence>
<evidence type="ECO:0000256" key="1">
    <source>
        <dbReference type="ARBA" id="ARBA00001638"/>
    </source>
</evidence>
<proteinExistence type="inferred from homology"/>
<evidence type="ECO:0000256" key="10">
    <source>
        <dbReference type="ARBA" id="ARBA00022723"/>
    </source>
</evidence>
<accession>A0A9D4SAW4</accession>
<evidence type="ECO:0000256" key="6">
    <source>
        <dbReference type="ARBA" id="ARBA00009999"/>
    </source>
</evidence>
<keyword evidence="11" id="KW-0378">Hydrolase</keyword>
<comment type="function">
    <text evidence="5">Catalyzes the dephosphorylation of the nucleoside 5'-monophosphates deoxyadenosine monophosphate (dAMP), deoxycytidine monophosphate (dCMP), deoxyguanosine monophosphate (dGMP) and deoxythymidine monophosphate (dTMP).</text>
</comment>
<dbReference type="OrthoDB" id="10254258at2759"/>
<dbReference type="GO" id="GO:0005737">
    <property type="term" value="C:cytoplasm"/>
    <property type="evidence" value="ECO:0007669"/>
    <property type="project" value="TreeGrafter"/>
</dbReference>
<evidence type="ECO:0000256" key="9">
    <source>
        <dbReference type="ARBA" id="ARBA00015933"/>
    </source>
</evidence>
<comment type="cofactor">
    <cofactor evidence="3">
        <name>Co(2+)</name>
        <dbReference type="ChEBI" id="CHEBI:48828"/>
    </cofactor>
</comment>
<evidence type="ECO:0000256" key="7">
    <source>
        <dbReference type="ARBA" id="ARBA00011738"/>
    </source>
</evidence>
<keyword evidence="10" id="KW-0479">Metal-binding</keyword>
<dbReference type="FunFam" id="1.10.3210.10:FF:000011">
    <property type="entry name" value="HD domain-containing protein 2"/>
    <property type="match status" value="1"/>
</dbReference>
<dbReference type="SUPFAM" id="SSF109604">
    <property type="entry name" value="HD-domain/PDEase-like"/>
    <property type="match status" value="1"/>
</dbReference>
<dbReference type="GO" id="GO:0046872">
    <property type="term" value="F:metal ion binding"/>
    <property type="evidence" value="ECO:0007669"/>
    <property type="project" value="UniProtKB-KW"/>
</dbReference>
<gene>
    <name evidence="15" type="ORF">DPMN_021257</name>
</gene>
<comment type="subunit">
    <text evidence="7">Homodimer.</text>
</comment>
<dbReference type="Pfam" id="PF13023">
    <property type="entry name" value="HD_3"/>
    <property type="match status" value="1"/>
</dbReference>
<comment type="similarity">
    <text evidence="6">Belongs to the HDDC2 family.</text>
</comment>
<comment type="catalytic activity">
    <reaction evidence="1">
        <text>a 2'-deoxyribonucleoside 5'-phosphate + H2O = a 2'-deoxyribonucleoside + phosphate</text>
        <dbReference type="Rhea" id="RHEA:36167"/>
        <dbReference type="ChEBI" id="CHEBI:15377"/>
        <dbReference type="ChEBI" id="CHEBI:18274"/>
        <dbReference type="ChEBI" id="CHEBI:43474"/>
        <dbReference type="ChEBI" id="CHEBI:65317"/>
        <dbReference type="EC" id="3.1.3.89"/>
    </reaction>
</comment>
<evidence type="ECO:0000256" key="4">
    <source>
        <dbReference type="ARBA" id="ARBA00001946"/>
    </source>
</evidence>
<evidence type="ECO:0000256" key="3">
    <source>
        <dbReference type="ARBA" id="ARBA00001941"/>
    </source>
</evidence>
<sequence length="223" mass="25648">MSGQNLSKLFEFFSLIGQLKRIQRTGWVLRKVNHPESVADHMYRMSVLSMLIDEKSGLNKERCMKMSLVHDMAESIVGDIAPTDCVDRQEKHRKEKTAMTHISSLVSEDVGLELLQLWTEYEEQKTAEAQFVKDLDCFDMVFQAFEYEQTDKRPGSLQEFFDSTEGKFKSQTVQGWVSELYRIRDQSNVPTHSSPHVTHAGAMNTKTSATVRPFCVDRKEQDS</sequence>
<dbReference type="PANTHER" id="PTHR11845">
    <property type="entry name" value="5'-DEOXYNUCLEOTIDASE HDDC2"/>
    <property type="match status" value="1"/>
</dbReference>
<evidence type="ECO:0000256" key="2">
    <source>
        <dbReference type="ARBA" id="ARBA00001936"/>
    </source>
</evidence>
<dbReference type="EC" id="3.1.3.89" evidence="8"/>
<protein>
    <recommendedName>
        <fullName evidence="9">5'-deoxynucleotidase HDDC2</fullName>
        <ecNumber evidence="8">3.1.3.89</ecNumber>
    </recommendedName>
    <alternativeName>
        <fullName evidence="13">HD domain-containing protein 2</fullName>
    </alternativeName>
</protein>
<dbReference type="InterPro" id="IPR039356">
    <property type="entry name" value="YfbR/HDDC2"/>
</dbReference>
<dbReference type="GO" id="GO:0002953">
    <property type="term" value="F:5'-deoxynucleotidase activity"/>
    <property type="evidence" value="ECO:0007669"/>
    <property type="project" value="UniProtKB-EC"/>
</dbReference>
<dbReference type="EMBL" id="JAIWYP010000001">
    <property type="protein sequence ID" value="KAH3897073.1"/>
    <property type="molecule type" value="Genomic_DNA"/>
</dbReference>
<reference evidence="15" key="1">
    <citation type="journal article" date="2019" name="bioRxiv">
        <title>The Genome of the Zebra Mussel, Dreissena polymorpha: A Resource for Invasive Species Research.</title>
        <authorList>
            <person name="McCartney M.A."/>
            <person name="Auch B."/>
            <person name="Kono T."/>
            <person name="Mallez S."/>
            <person name="Zhang Y."/>
            <person name="Obille A."/>
            <person name="Becker A."/>
            <person name="Abrahante J.E."/>
            <person name="Garbe J."/>
            <person name="Badalamenti J.P."/>
            <person name="Herman A."/>
            <person name="Mangelson H."/>
            <person name="Liachko I."/>
            <person name="Sullivan S."/>
            <person name="Sone E.D."/>
            <person name="Koren S."/>
            <person name="Silverstein K.A.T."/>
            <person name="Beckman K.B."/>
            <person name="Gohl D.M."/>
        </authorList>
    </citation>
    <scope>NUCLEOTIDE SEQUENCE</scope>
    <source>
        <strain evidence="15">Duluth1</strain>
        <tissue evidence="15">Whole animal</tissue>
    </source>
</reference>
<dbReference type="AlphaFoldDB" id="A0A9D4SAW4"/>
<dbReference type="Gene3D" id="1.10.3210.10">
    <property type="entry name" value="Hypothetical protein af1432"/>
    <property type="match status" value="1"/>
</dbReference>
<evidence type="ECO:0000256" key="13">
    <source>
        <dbReference type="ARBA" id="ARBA00032735"/>
    </source>
</evidence>
<keyword evidence="12" id="KW-0460">Magnesium</keyword>
<comment type="cofactor">
    <cofactor evidence="4">
        <name>Mg(2+)</name>
        <dbReference type="ChEBI" id="CHEBI:18420"/>
    </cofactor>
</comment>
<name>A0A9D4SAW4_DREPO</name>
<keyword evidence="16" id="KW-1185">Reference proteome</keyword>
<evidence type="ECO:0000256" key="8">
    <source>
        <dbReference type="ARBA" id="ARBA00012964"/>
    </source>
</evidence>
<comment type="caution">
    <text evidence="15">The sequence shown here is derived from an EMBL/GenBank/DDBJ whole genome shotgun (WGS) entry which is preliminary data.</text>
</comment>
<feature type="domain" description="HD" evidence="14">
    <location>
        <begin position="16"/>
        <end position="170"/>
    </location>
</feature>
<evidence type="ECO:0000256" key="11">
    <source>
        <dbReference type="ARBA" id="ARBA00022801"/>
    </source>
</evidence>
<dbReference type="Proteomes" id="UP000828390">
    <property type="component" value="Unassembled WGS sequence"/>
</dbReference>